<dbReference type="RefSeq" id="WP_034311381.1">
    <property type="nucleotide sequence ID" value="NZ_JFBM01000012.1"/>
</dbReference>
<dbReference type="CDD" id="cd03801">
    <property type="entry name" value="GT4_PimA-like"/>
    <property type="match status" value="1"/>
</dbReference>
<protein>
    <submittedName>
        <fullName evidence="5">Glycosyltransferase</fullName>
    </submittedName>
</protein>
<dbReference type="PANTHER" id="PTHR45947">
    <property type="entry name" value="SULFOQUINOVOSYL TRANSFERASE SQD2"/>
    <property type="match status" value="1"/>
</dbReference>
<accession>A0A2P2FU81</accession>
<evidence type="ECO:0000313" key="5">
    <source>
        <dbReference type="EMBL" id="KFU80297.1"/>
    </source>
</evidence>
<feature type="domain" description="Glycosyl transferase family 1" evidence="3">
    <location>
        <begin position="193"/>
        <end position="302"/>
    </location>
</feature>
<dbReference type="Proteomes" id="UP000256220">
    <property type="component" value="Unassembled WGS sequence"/>
</dbReference>
<evidence type="ECO:0000259" key="4">
    <source>
        <dbReference type="Pfam" id="PF13439"/>
    </source>
</evidence>
<evidence type="ECO:0000313" key="6">
    <source>
        <dbReference type="Proteomes" id="UP000256220"/>
    </source>
</evidence>
<gene>
    <name evidence="5" type="ORF">BB31_15845</name>
</gene>
<sequence>MKTPKTPKTLTGIDLPPGSPGGSVELLKDLYLAPEAPIAADVFMLGSGAQPGGPHLLDVPGKQLDGPGFWSYVDALATAIRRRFDPADFDAVHWQHLSFGATPALLRAFPDHPRIALVHGTDLLFAAEHPTQRDVLREAAASTGAVVVPTSAMAGLLREVTPVEPKRIVHVPWGIPDRLLHSPPPRPGTRDGFRVLYAGRLTAEKGAAELIADLTGLPGVTLCVAAPEHEFAALPVDTTQVDYLGWFDRPALWQAFARHDLLVMPSTTLEAFGLVAVEAQACGLPVAYQPVPGLTEVLGDSALRFTRSTLADTVRLLAKDDSALTDLRAAGLRNAARFPLSGTAAGLAAVTAEVCR</sequence>
<feature type="domain" description="Glycosyltransferase subfamily 4-like N-terminal" evidence="4">
    <location>
        <begin position="43"/>
        <end position="176"/>
    </location>
</feature>
<proteinExistence type="predicted"/>
<dbReference type="Gene3D" id="3.40.50.2000">
    <property type="entry name" value="Glycogen Phosphorylase B"/>
    <property type="match status" value="2"/>
</dbReference>
<dbReference type="SUPFAM" id="SSF53756">
    <property type="entry name" value="UDP-Glycosyltransferase/glycogen phosphorylase"/>
    <property type="match status" value="1"/>
</dbReference>
<dbReference type="Pfam" id="PF00534">
    <property type="entry name" value="Glycos_transf_1"/>
    <property type="match status" value="1"/>
</dbReference>
<evidence type="ECO:0000256" key="1">
    <source>
        <dbReference type="ARBA" id="ARBA00022676"/>
    </source>
</evidence>
<dbReference type="Pfam" id="PF13439">
    <property type="entry name" value="Glyco_transf_4"/>
    <property type="match status" value="1"/>
</dbReference>
<dbReference type="InterPro" id="IPR001296">
    <property type="entry name" value="Glyco_trans_1"/>
</dbReference>
<organism evidence="5 6">
    <name type="scientific">Amycolatopsis lurida NRRL 2430</name>
    <dbReference type="NCBI Taxonomy" id="1460371"/>
    <lineage>
        <taxon>Bacteria</taxon>
        <taxon>Bacillati</taxon>
        <taxon>Actinomycetota</taxon>
        <taxon>Actinomycetes</taxon>
        <taxon>Pseudonocardiales</taxon>
        <taxon>Pseudonocardiaceae</taxon>
        <taxon>Amycolatopsis</taxon>
    </lineage>
</organism>
<reference evidence="5 6" key="1">
    <citation type="journal article" date="2014" name="Genome Announc.">
        <title>Draft Genome Sequence of Amycolatopsis lurida NRRL 2430, Producer of the Glycopeptide Family Antibiotic Ristocetin.</title>
        <authorList>
            <person name="Kwun M.J."/>
            <person name="Hong H.J."/>
        </authorList>
    </citation>
    <scope>NUCLEOTIDE SEQUENCE [LARGE SCALE GENOMIC DNA]</scope>
    <source>
        <strain evidence="5 6">NRRL 2430</strain>
    </source>
</reference>
<keyword evidence="2 5" id="KW-0808">Transferase</keyword>
<evidence type="ECO:0000256" key="2">
    <source>
        <dbReference type="ARBA" id="ARBA00022679"/>
    </source>
</evidence>
<keyword evidence="1" id="KW-0328">Glycosyltransferase</keyword>
<dbReference type="AlphaFoldDB" id="A0A2P2FU81"/>
<comment type="caution">
    <text evidence="5">The sequence shown here is derived from an EMBL/GenBank/DDBJ whole genome shotgun (WGS) entry which is preliminary data.</text>
</comment>
<evidence type="ECO:0000259" key="3">
    <source>
        <dbReference type="Pfam" id="PF00534"/>
    </source>
</evidence>
<keyword evidence="6" id="KW-1185">Reference proteome</keyword>
<dbReference type="InterPro" id="IPR050194">
    <property type="entry name" value="Glycosyltransferase_grp1"/>
</dbReference>
<dbReference type="PANTHER" id="PTHR45947:SF3">
    <property type="entry name" value="SULFOQUINOVOSYL TRANSFERASE SQD2"/>
    <property type="match status" value="1"/>
</dbReference>
<dbReference type="InterPro" id="IPR028098">
    <property type="entry name" value="Glyco_trans_4-like_N"/>
</dbReference>
<dbReference type="GO" id="GO:1901137">
    <property type="term" value="P:carbohydrate derivative biosynthetic process"/>
    <property type="evidence" value="ECO:0007669"/>
    <property type="project" value="UniProtKB-ARBA"/>
</dbReference>
<dbReference type="EMBL" id="JFBM01000012">
    <property type="protein sequence ID" value="KFU80297.1"/>
    <property type="molecule type" value="Genomic_DNA"/>
</dbReference>
<name>A0A2P2FU81_AMYLU</name>
<dbReference type="GO" id="GO:0016757">
    <property type="term" value="F:glycosyltransferase activity"/>
    <property type="evidence" value="ECO:0007669"/>
    <property type="project" value="UniProtKB-KW"/>
</dbReference>